<gene>
    <name evidence="1" type="ORF">XELAEV_18009342mg</name>
</gene>
<dbReference type="AlphaFoldDB" id="A0A974DS95"/>
<reference evidence="2" key="1">
    <citation type="journal article" date="2016" name="Nature">
        <title>Genome evolution in the allotetraploid frog Xenopus laevis.</title>
        <authorList>
            <person name="Session A.M."/>
            <person name="Uno Y."/>
            <person name="Kwon T."/>
            <person name="Chapman J.A."/>
            <person name="Toyoda A."/>
            <person name="Takahashi S."/>
            <person name="Fukui A."/>
            <person name="Hikosaka A."/>
            <person name="Suzuki A."/>
            <person name="Kondo M."/>
            <person name="van Heeringen S.J."/>
            <person name="Quigley I."/>
            <person name="Heinz S."/>
            <person name="Ogino H."/>
            <person name="Ochi H."/>
            <person name="Hellsten U."/>
            <person name="Lyons J.B."/>
            <person name="Simakov O."/>
            <person name="Putnam N."/>
            <person name="Stites J."/>
            <person name="Kuroki Y."/>
            <person name="Tanaka T."/>
            <person name="Michiue T."/>
            <person name="Watanabe M."/>
            <person name="Bogdanovic O."/>
            <person name="Lister R."/>
            <person name="Georgiou G."/>
            <person name="Paranjpe S.S."/>
            <person name="van Kruijsbergen I."/>
            <person name="Shu S."/>
            <person name="Carlson J."/>
            <person name="Kinoshita T."/>
            <person name="Ohta Y."/>
            <person name="Mawaribuchi S."/>
            <person name="Jenkins J."/>
            <person name="Grimwood J."/>
            <person name="Schmutz J."/>
            <person name="Mitros T."/>
            <person name="Mozaffari S.V."/>
            <person name="Suzuki Y."/>
            <person name="Haramoto Y."/>
            <person name="Yamamoto T.S."/>
            <person name="Takagi C."/>
            <person name="Heald R."/>
            <person name="Miller K."/>
            <person name="Haudenschild C."/>
            <person name="Kitzman J."/>
            <person name="Nakayama T."/>
            <person name="Izutsu Y."/>
            <person name="Robert J."/>
            <person name="Fortriede J."/>
            <person name="Burns K."/>
            <person name="Lotay V."/>
            <person name="Karimi K."/>
            <person name="Yasuoka Y."/>
            <person name="Dichmann D.S."/>
            <person name="Flajnik M.F."/>
            <person name="Houston D.W."/>
            <person name="Shendure J."/>
            <person name="DuPasquier L."/>
            <person name="Vize P.D."/>
            <person name="Zorn A.M."/>
            <person name="Ito M."/>
            <person name="Marcotte E.M."/>
            <person name="Wallingford J.B."/>
            <person name="Ito Y."/>
            <person name="Asashima M."/>
            <person name="Ueno N."/>
            <person name="Matsuda Y."/>
            <person name="Veenstra G.J."/>
            <person name="Fujiyama A."/>
            <person name="Harland R.M."/>
            <person name="Taira M."/>
            <person name="Rokhsar D.S."/>
        </authorList>
    </citation>
    <scope>NUCLEOTIDE SEQUENCE [LARGE SCALE GENOMIC DNA]</scope>
    <source>
        <strain evidence="2">J</strain>
    </source>
</reference>
<evidence type="ECO:0000313" key="2">
    <source>
        <dbReference type="Proteomes" id="UP000694892"/>
    </source>
</evidence>
<protein>
    <submittedName>
        <fullName evidence="1">Uncharacterized protein</fullName>
    </submittedName>
</protein>
<accession>A0A974DS95</accession>
<dbReference type="Proteomes" id="UP000694892">
    <property type="component" value="Chromosome 1S"/>
</dbReference>
<proteinExistence type="predicted"/>
<name>A0A974DS95_XENLA</name>
<organism evidence="1 2">
    <name type="scientific">Xenopus laevis</name>
    <name type="common">African clawed frog</name>
    <dbReference type="NCBI Taxonomy" id="8355"/>
    <lineage>
        <taxon>Eukaryota</taxon>
        <taxon>Metazoa</taxon>
        <taxon>Chordata</taxon>
        <taxon>Craniata</taxon>
        <taxon>Vertebrata</taxon>
        <taxon>Euteleostomi</taxon>
        <taxon>Amphibia</taxon>
        <taxon>Batrachia</taxon>
        <taxon>Anura</taxon>
        <taxon>Pipoidea</taxon>
        <taxon>Pipidae</taxon>
        <taxon>Xenopodinae</taxon>
        <taxon>Xenopus</taxon>
        <taxon>Xenopus</taxon>
    </lineage>
</organism>
<sequence>MLTKVVSIWQRKQNAFMKGRRGFWRIYNYRRKKIIPPYNYRSVADIPESPMSLKYRYLYGFLSGFCQTK</sequence>
<dbReference type="EMBL" id="CM004467">
    <property type="protein sequence ID" value="OCT97119.1"/>
    <property type="molecule type" value="Genomic_DNA"/>
</dbReference>
<evidence type="ECO:0000313" key="1">
    <source>
        <dbReference type="EMBL" id="OCT97119.1"/>
    </source>
</evidence>